<dbReference type="GO" id="GO:0008757">
    <property type="term" value="F:S-adenosylmethionine-dependent methyltransferase activity"/>
    <property type="evidence" value="ECO:0007669"/>
    <property type="project" value="InterPro"/>
</dbReference>
<dbReference type="Pfam" id="PF08241">
    <property type="entry name" value="Methyltransf_11"/>
    <property type="match status" value="1"/>
</dbReference>
<dbReference type="InterPro" id="IPR029063">
    <property type="entry name" value="SAM-dependent_MTases_sf"/>
</dbReference>
<feature type="binding site" evidence="2">
    <location>
        <position position="188"/>
    </location>
    <ligand>
        <name>S-adenosyl-L-methionine</name>
        <dbReference type="ChEBI" id="CHEBI:59789"/>
    </ligand>
</feature>
<evidence type="ECO:0000313" key="5">
    <source>
        <dbReference type="EMBL" id="SFZ71449.1"/>
    </source>
</evidence>
<dbReference type="Proteomes" id="UP000185655">
    <property type="component" value="Unassembled WGS sequence"/>
</dbReference>
<feature type="domain" description="Methyltransferase type 11" evidence="3">
    <location>
        <begin position="97"/>
        <end position="181"/>
    </location>
</feature>
<dbReference type="Pfam" id="PF21302">
    <property type="entry name" value="Zn_ribbon_RlmA"/>
    <property type="match status" value="1"/>
</dbReference>
<feature type="binding site" evidence="2">
    <location>
        <begin position="103"/>
        <end position="104"/>
    </location>
    <ligand>
        <name>S-adenosyl-L-methionine</name>
        <dbReference type="ChEBI" id="CHEBI:59789"/>
    </ligand>
</feature>
<feature type="binding site" evidence="1">
    <location>
        <position position="24"/>
    </location>
    <ligand>
        <name>Zn(2+)</name>
        <dbReference type="ChEBI" id="CHEBI:29105"/>
    </ligand>
</feature>
<dbReference type="InterPro" id="IPR013216">
    <property type="entry name" value="Methyltransf_11"/>
</dbReference>
<evidence type="ECO:0000256" key="1">
    <source>
        <dbReference type="PIRSR" id="PIRSR018249-1"/>
    </source>
</evidence>
<reference evidence="5 6" key="1">
    <citation type="submission" date="2016-11" db="EMBL/GenBank/DDBJ databases">
        <authorList>
            <person name="Jaros S."/>
            <person name="Januszkiewicz K."/>
            <person name="Wedrychowicz H."/>
        </authorList>
    </citation>
    <scope>NUCLEOTIDE SEQUENCE [LARGE SCALE GENOMIC DNA]</scope>
    <source>
        <strain evidence="5 6">DSM 22330</strain>
    </source>
</reference>
<dbReference type="RefSeq" id="WP_031366518.1">
    <property type="nucleotide sequence ID" value="NZ_FPKS01000002.1"/>
</dbReference>
<dbReference type="InterPro" id="IPR016718">
    <property type="entry name" value="rRNA_m1G-MeTrfase_A_prd"/>
</dbReference>
<sequence length="275" mass="31552">MLKKIDKTAHYLAQNIDLLRCPLCHTSFHLDHYALICDNRHTYNISKKGVVNFLTIKPDTTHYTRKMFEPRRKLIQSGMYAPVLNEIQAMLTPGNLLDVGSGEGSFLELLDVAGHKFGFDIALDGVNMATDLTDMQAFFSLSDLTNLPFADQSMATVLNIFTPSNYREFNRVLDHGAQVIKVIPDRYYLQELRSAFGLPVDYDNRDVLAKFIENYPSLTQKEIKYEFELPQNLQQDFLSMSPLEWRISEVDKREIAKNPPKKATIHVQILQGYKS</sequence>
<dbReference type="STRING" id="1122154.SAMN02746068_00399"/>
<dbReference type="GO" id="GO:0032259">
    <property type="term" value="P:methylation"/>
    <property type="evidence" value="ECO:0007669"/>
    <property type="project" value="UniProtKB-KW"/>
</dbReference>
<feature type="domain" description="23S rRNA (guanine(745)-N(1))-methyltransferase N-terminal" evidence="4">
    <location>
        <begin position="20"/>
        <end position="54"/>
    </location>
</feature>
<dbReference type="GO" id="GO:0046872">
    <property type="term" value="F:metal ion binding"/>
    <property type="evidence" value="ECO:0007669"/>
    <property type="project" value="UniProtKB-KW"/>
</dbReference>
<evidence type="ECO:0000313" key="6">
    <source>
        <dbReference type="Proteomes" id="UP000185655"/>
    </source>
</evidence>
<dbReference type="Gene3D" id="3.40.50.150">
    <property type="entry name" value="Vaccinia Virus protein VP39"/>
    <property type="match status" value="1"/>
</dbReference>
<feature type="binding site" evidence="1">
    <location>
        <position position="21"/>
    </location>
    <ligand>
        <name>Zn(2+)</name>
        <dbReference type="ChEBI" id="CHEBI:29105"/>
    </ligand>
</feature>
<evidence type="ECO:0000259" key="4">
    <source>
        <dbReference type="Pfam" id="PF21302"/>
    </source>
</evidence>
<feature type="binding site" evidence="2">
    <location>
        <position position="80"/>
    </location>
    <ligand>
        <name>S-adenosyl-L-methionine</name>
        <dbReference type="ChEBI" id="CHEBI:59789"/>
    </ligand>
</feature>
<dbReference type="PIRSF" id="PIRSF018249">
    <property type="entry name" value="MyrA_prd"/>
    <property type="match status" value="1"/>
</dbReference>
<accession>A0A1K2H5L5</accession>
<keyword evidence="5" id="KW-0489">Methyltransferase</keyword>
<name>A0A1K2H5L5_9LACT</name>
<proteinExistence type="predicted"/>
<keyword evidence="2" id="KW-0949">S-adenosyl-L-methionine</keyword>
<keyword evidence="1" id="KW-0479">Metal-binding</keyword>
<feature type="binding site" evidence="1">
    <location>
        <position position="41"/>
    </location>
    <ligand>
        <name>Zn(2+)</name>
        <dbReference type="ChEBI" id="CHEBI:29105"/>
    </ligand>
</feature>
<feature type="binding site" evidence="1">
    <location>
        <position position="37"/>
    </location>
    <ligand>
        <name>Zn(2+)</name>
        <dbReference type="ChEBI" id="CHEBI:29105"/>
    </ligand>
</feature>
<keyword evidence="1" id="KW-0862">Zinc</keyword>
<evidence type="ECO:0000256" key="2">
    <source>
        <dbReference type="PIRSR" id="PIRSR018249-2"/>
    </source>
</evidence>
<dbReference type="EMBL" id="FPKS01000002">
    <property type="protein sequence ID" value="SFZ71449.1"/>
    <property type="molecule type" value="Genomic_DNA"/>
</dbReference>
<dbReference type="AlphaFoldDB" id="A0A1K2H5L5"/>
<protein>
    <submittedName>
        <fullName evidence="5">23S rRNA (Guanine745-N1)-methyltransferase</fullName>
    </submittedName>
</protein>
<gene>
    <name evidence="5" type="ORF">SAMN02746068_00399</name>
</gene>
<keyword evidence="5" id="KW-0808">Transferase</keyword>
<organism evidence="5 6">
    <name type="scientific">Pseudolactococcus chungangensis CAU 28 = DSM 22330</name>
    <dbReference type="NCBI Taxonomy" id="1122154"/>
    <lineage>
        <taxon>Bacteria</taxon>
        <taxon>Bacillati</taxon>
        <taxon>Bacillota</taxon>
        <taxon>Bacilli</taxon>
        <taxon>Lactobacillales</taxon>
        <taxon>Streptococcaceae</taxon>
        <taxon>Pseudolactococcus</taxon>
    </lineage>
</organism>
<dbReference type="SUPFAM" id="SSF53335">
    <property type="entry name" value="S-adenosyl-L-methionine-dependent methyltransferases"/>
    <property type="match status" value="1"/>
</dbReference>
<evidence type="ECO:0000259" key="3">
    <source>
        <dbReference type="Pfam" id="PF08241"/>
    </source>
</evidence>
<dbReference type="InterPro" id="IPR048647">
    <property type="entry name" value="RlmA_N"/>
</dbReference>